<name>A0ABT9WNX7_9BACI</name>
<feature type="compositionally biased region" description="Basic and acidic residues" evidence="1">
    <location>
        <begin position="11"/>
        <end position="27"/>
    </location>
</feature>
<feature type="compositionally biased region" description="Acidic residues" evidence="1">
    <location>
        <begin position="117"/>
        <end position="127"/>
    </location>
</feature>
<dbReference type="Gene3D" id="3.10.350.10">
    <property type="entry name" value="LysM domain"/>
    <property type="match status" value="1"/>
</dbReference>
<feature type="compositionally biased region" description="Basic residues" evidence="1">
    <location>
        <begin position="39"/>
        <end position="49"/>
    </location>
</feature>
<dbReference type="InterPro" id="IPR018392">
    <property type="entry name" value="LysM"/>
</dbReference>
<dbReference type="PANTHER" id="PTHR33734">
    <property type="entry name" value="LYSM DOMAIN-CONTAINING GPI-ANCHORED PROTEIN 2"/>
    <property type="match status" value="1"/>
</dbReference>
<evidence type="ECO:0000256" key="1">
    <source>
        <dbReference type="SAM" id="MobiDB-lite"/>
    </source>
</evidence>
<sequence length="235" mass="27164">MKRSPSENQEEFTHRQLDKEDTKEASTKKSLPSRSEIHQHKRKQEQLRRRRTKNPLLQVLLLFFLLLPIVAYSFYSNYMNRDRAKGEETKANEEVTVMEENNIAKKPEAKDESIKDSEDEQKEESQEEKEPSSKENSTTPPPVQQPPAVKESEPVKEEVPKQQPEQKPVQPQQEQKTENKQEGKTTTHTVQQGETLFRISMKYYNSQAGIEKIRQANGISGNDIKVGQVLKIPLP</sequence>
<reference evidence="4 5" key="1">
    <citation type="submission" date="2023-07" db="EMBL/GenBank/DDBJ databases">
        <title>Genomic Encyclopedia of Type Strains, Phase IV (KMG-IV): sequencing the most valuable type-strain genomes for metagenomic binning, comparative biology and taxonomic classification.</title>
        <authorList>
            <person name="Goeker M."/>
        </authorList>
    </citation>
    <scope>NUCLEOTIDE SEQUENCE [LARGE SCALE GENOMIC DNA]</scope>
    <source>
        <strain evidence="4 5">DSM 23837</strain>
    </source>
</reference>
<evidence type="ECO:0000313" key="4">
    <source>
        <dbReference type="EMBL" id="MDQ0174814.1"/>
    </source>
</evidence>
<proteinExistence type="predicted"/>
<dbReference type="RefSeq" id="WP_307226605.1">
    <property type="nucleotide sequence ID" value="NZ_JAUSTT010000003.1"/>
</dbReference>
<feature type="region of interest" description="Disordered" evidence="1">
    <location>
        <begin position="1"/>
        <end position="49"/>
    </location>
</feature>
<dbReference type="InterPro" id="IPR036779">
    <property type="entry name" value="LysM_dom_sf"/>
</dbReference>
<feature type="transmembrane region" description="Helical" evidence="2">
    <location>
        <begin position="56"/>
        <end position="75"/>
    </location>
</feature>
<keyword evidence="2" id="KW-1133">Transmembrane helix</keyword>
<keyword evidence="5" id="KW-1185">Reference proteome</keyword>
<evidence type="ECO:0000259" key="3">
    <source>
        <dbReference type="PROSITE" id="PS51782"/>
    </source>
</evidence>
<accession>A0ABT9WNX7</accession>
<dbReference type="SMART" id="SM00257">
    <property type="entry name" value="LysM"/>
    <property type="match status" value="1"/>
</dbReference>
<keyword evidence="2" id="KW-0472">Membrane</keyword>
<feature type="compositionally biased region" description="Basic and acidic residues" evidence="1">
    <location>
        <begin position="102"/>
        <end position="116"/>
    </location>
</feature>
<evidence type="ECO:0000256" key="2">
    <source>
        <dbReference type="SAM" id="Phobius"/>
    </source>
</evidence>
<dbReference type="CDD" id="cd00118">
    <property type="entry name" value="LysM"/>
    <property type="match status" value="1"/>
</dbReference>
<keyword evidence="2" id="KW-0812">Transmembrane</keyword>
<dbReference type="EMBL" id="JAUSTT010000003">
    <property type="protein sequence ID" value="MDQ0174814.1"/>
    <property type="molecule type" value="Genomic_DNA"/>
</dbReference>
<dbReference type="SUPFAM" id="SSF54106">
    <property type="entry name" value="LysM domain"/>
    <property type="match status" value="1"/>
</dbReference>
<dbReference type="Proteomes" id="UP001223586">
    <property type="component" value="Unassembled WGS sequence"/>
</dbReference>
<organism evidence="4 5">
    <name type="scientific">Bacillus chungangensis</name>
    <dbReference type="NCBI Taxonomy" id="587633"/>
    <lineage>
        <taxon>Bacteria</taxon>
        <taxon>Bacillati</taxon>
        <taxon>Bacillota</taxon>
        <taxon>Bacilli</taxon>
        <taxon>Bacillales</taxon>
        <taxon>Bacillaceae</taxon>
        <taxon>Bacillus</taxon>
    </lineage>
</organism>
<feature type="compositionally biased region" description="Basic and acidic residues" evidence="1">
    <location>
        <begin position="175"/>
        <end position="185"/>
    </location>
</feature>
<dbReference type="PANTHER" id="PTHR33734:SF22">
    <property type="entry name" value="MEMBRANE-BOUND LYTIC MUREIN TRANSGLYCOSYLASE D"/>
    <property type="match status" value="1"/>
</dbReference>
<feature type="domain" description="LysM" evidence="3">
    <location>
        <begin position="186"/>
        <end position="232"/>
    </location>
</feature>
<feature type="compositionally biased region" description="Low complexity" evidence="1">
    <location>
        <begin position="161"/>
        <end position="174"/>
    </location>
</feature>
<evidence type="ECO:0000313" key="5">
    <source>
        <dbReference type="Proteomes" id="UP001223586"/>
    </source>
</evidence>
<comment type="caution">
    <text evidence="4">The sequence shown here is derived from an EMBL/GenBank/DDBJ whole genome shotgun (WGS) entry which is preliminary data.</text>
</comment>
<protein>
    <submittedName>
        <fullName evidence="4">LysM repeat protein</fullName>
    </submittedName>
</protein>
<dbReference type="Pfam" id="PF01476">
    <property type="entry name" value="LysM"/>
    <property type="match status" value="1"/>
</dbReference>
<dbReference type="PROSITE" id="PS51782">
    <property type="entry name" value="LYSM"/>
    <property type="match status" value="1"/>
</dbReference>
<gene>
    <name evidence="4" type="ORF">J2S08_000648</name>
</gene>
<feature type="region of interest" description="Disordered" evidence="1">
    <location>
        <begin position="86"/>
        <end position="193"/>
    </location>
</feature>
<feature type="compositionally biased region" description="Basic and acidic residues" evidence="1">
    <location>
        <begin position="150"/>
        <end position="160"/>
    </location>
</feature>